<protein>
    <submittedName>
        <fullName evidence="1">LysR family transcriptional regulator</fullName>
    </submittedName>
</protein>
<name>A0ABS1KUN8_9BACT</name>
<comment type="caution">
    <text evidence="1">The sequence shown here is derived from an EMBL/GenBank/DDBJ whole genome shotgun (WGS) entry which is preliminary data.</text>
</comment>
<dbReference type="PANTHER" id="PTHR30432">
    <property type="entry name" value="TRANSCRIPTIONAL REGULATOR MODE"/>
    <property type="match status" value="1"/>
</dbReference>
<dbReference type="SUPFAM" id="SSF46785">
    <property type="entry name" value="Winged helix' DNA-binding domain"/>
    <property type="match status" value="1"/>
</dbReference>
<dbReference type="Gene3D" id="1.10.10.10">
    <property type="entry name" value="Winged helix-like DNA-binding domain superfamily/Winged helix DNA-binding domain"/>
    <property type="match status" value="1"/>
</dbReference>
<dbReference type="InterPro" id="IPR051815">
    <property type="entry name" value="Molybdate_resp_trans_reg"/>
</dbReference>
<organism evidence="1 2">
    <name type="scientific">Chryseolinea lacunae</name>
    <dbReference type="NCBI Taxonomy" id="2801331"/>
    <lineage>
        <taxon>Bacteria</taxon>
        <taxon>Pseudomonadati</taxon>
        <taxon>Bacteroidota</taxon>
        <taxon>Cytophagia</taxon>
        <taxon>Cytophagales</taxon>
        <taxon>Fulvivirgaceae</taxon>
        <taxon>Chryseolinea</taxon>
    </lineage>
</organism>
<dbReference type="Proteomes" id="UP000613030">
    <property type="component" value="Unassembled WGS sequence"/>
</dbReference>
<evidence type="ECO:0000313" key="1">
    <source>
        <dbReference type="EMBL" id="MBL0743176.1"/>
    </source>
</evidence>
<proteinExistence type="predicted"/>
<dbReference type="EMBL" id="JAERRB010000006">
    <property type="protein sequence ID" value="MBL0743176.1"/>
    <property type="molecule type" value="Genomic_DNA"/>
</dbReference>
<sequence length="113" mass="12345">MKKKTFRVRCWIDIDGEKFFGPGRAELLSHIETTGSIAKAAKAMGMSYKKAWDMVEEMNALGQKPYVVARKGGEKGGGAEVTATAKAVVAAYRKLDDKLQALVARNEALLKLI</sequence>
<dbReference type="PANTHER" id="PTHR30432:SF1">
    <property type="entry name" value="DNA-BINDING TRANSCRIPTIONAL DUAL REGULATOR MODE"/>
    <property type="match status" value="1"/>
</dbReference>
<reference evidence="1 2" key="1">
    <citation type="submission" date="2021-01" db="EMBL/GenBank/DDBJ databases">
        <title>Chryseolinea sp. Jin1 Genome sequencing and assembly.</title>
        <authorList>
            <person name="Kim I."/>
        </authorList>
    </citation>
    <scope>NUCLEOTIDE SEQUENCE [LARGE SCALE GENOMIC DNA]</scope>
    <source>
        <strain evidence="1 2">Jin1</strain>
    </source>
</reference>
<keyword evidence="2" id="KW-1185">Reference proteome</keyword>
<dbReference type="InterPro" id="IPR036390">
    <property type="entry name" value="WH_DNA-bd_sf"/>
</dbReference>
<accession>A0ABS1KUN8</accession>
<dbReference type="InterPro" id="IPR036388">
    <property type="entry name" value="WH-like_DNA-bd_sf"/>
</dbReference>
<dbReference type="RefSeq" id="WP_202012268.1">
    <property type="nucleotide sequence ID" value="NZ_JAERRB010000006.1"/>
</dbReference>
<evidence type="ECO:0000313" key="2">
    <source>
        <dbReference type="Proteomes" id="UP000613030"/>
    </source>
</evidence>
<gene>
    <name evidence="1" type="ORF">JI741_18235</name>
</gene>